<keyword evidence="1" id="KW-0677">Repeat</keyword>
<keyword evidence="4" id="KW-1185">Reference proteome</keyword>
<dbReference type="Pfam" id="PF20431">
    <property type="entry name" value="E_motif"/>
    <property type="match status" value="1"/>
</dbReference>
<dbReference type="OrthoDB" id="185373at2759"/>
<dbReference type="PANTHER" id="PTHR47926">
    <property type="entry name" value="PENTATRICOPEPTIDE REPEAT-CONTAINING PROTEIN"/>
    <property type="match status" value="1"/>
</dbReference>
<dbReference type="GO" id="GO:0009451">
    <property type="term" value="P:RNA modification"/>
    <property type="evidence" value="ECO:0007669"/>
    <property type="project" value="InterPro"/>
</dbReference>
<dbReference type="STRING" id="337451.A0A3S3R165"/>
<dbReference type="InterPro" id="IPR046848">
    <property type="entry name" value="E_motif"/>
</dbReference>
<evidence type="ECO:0000256" key="2">
    <source>
        <dbReference type="PROSITE-ProRule" id="PRU00708"/>
    </source>
</evidence>
<proteinExistence type="predicted"/>
<feature type="repeat" description="PPR" evidence="2">
    <location>
        <begin position="309"/>
        <end position="344"/>
    </location>
</feature>
<accession>A0A3S3R165</accession>
<dbReference type="FunFam" id="1.25.40.10:FF:000196">
    <property type="entry name" value="Pentatricopeptide repeat-containing protein At4g14850"/>
    <property type="match status" value="2"/>
</dbReference>
<evidence type="ECO:0000256" key="1">
    <source>
        <dbReference type="ARBA" id="ARBA00022737"/>
    </source>
</evidence>
<dbReference type="Gene3D" id="1.25.40.10">
    <property type="entry name" value="Tetratricopeptide repeat domain"/>
    <property type="match status" value="3"/>
</dbReference>
<dbReference type="Proteomes" id="UP000283530">
    <property type="component" value="Unassembled WGS sequence"/>
</dbReference>
<evidence type="ECO:0000313" key="4">
    <source>
        <dbReference type="Proteomes" id="UP000283530"/>
    </source>
</evidence>
<protein>
    <submittedName>
        <fullName evidence="3">Pentatricopeptide repeat</fullName>
    </submittedName>
</protein>
<feature type="repeat" description="PPR" evidence="2">
    <location>
        <begin position="71"/>
        <end position="105"/>
    </location>
</feature>
<name>A0A3S3R165_9MAGN</name>
<dbReference type="InterPro" id="IPR002885">
    <property type="entry name" value="PPR_rpt"/>
</dbReference>
<dbReference type="NCBIfam" id="TIGR00756">
    <property type="entry name" value="PPR"/>
    <property type="match status" value="4"/>
</dbReference>
<dbReference type="FunFam" id="1.25.40.10:FF:000996">
    <property type="entry name" value="Small kernel1"/>
    <property type="match status" value="1"/>
</dbReference>
<feature type="repeat" description="PPR" evidence="2">
    <location>
        <begin position="172"/>
        <end position="206"/>
    </location>
</feature>
<dbReference type="Pfam" id="PF01535">
    <property type="entry name" value="PPR"/>
    <property type="match status" value="3"/>
</dbReference>
<dbReference type="GO" id="GO:0003723">
    <property type="term" value="F:RNA binding"/>
    <property type="evidence" value="ECO:0007669"/>
    <property type="project" value="InterPro"/>
</dbReference>
<reference evidence="3 4" key="1">
    <citation type="journal article" date="2019" name="Nat. Plants">
        <title>Stout camphor tree genome fills gaps in understanding of flowering plant genome evolution.</title>
        <authorList>
            <person name="Chaw S.M."/>
            <person name="Liu Y.C."/>
            <person name="Wu Y.W."/>
            <person name="Wang H.Y."/>
            <person name="Lin C.I."/>
            <person name="Wu C.S."/>
            <person name="Ke H.M."/>
            <person name="Chang L.Y."/>
            <person name="Hsu C.Y."/>
            <person name="Yang H.T."/>
            <person name="Sudianto E."/>
            <person name="Hsu M.H."/>
            <person name="Wu K.P."/>
            <person name="Wang L.N."/>
            <person name="Leebens-Mack J.H."/>
            <person name="Tsai I.J."/>
        </authorList>
    </citation>
    <scope>NUCLEOTIDE SEQUENCE [LARGE SCALE GENOMIC DNA]</scope>
    <source>
        <strain evidence="4">cv. Chaw 1501</strain>
        <tissue evidence="3">Young leaves</tissue>
    </source>
</reference>
<comment type="caution">
    <text evidence="3">The sequence shown here is derived from an EMBL/GenBank/DDBJ whole genome shotgun (WGS) entry which is preliminary data.</text>
</comment>
<evidence type="ECO:0000313" key="3">
    <source>
        <dbReference type="EMBL" id="RWR92821.1"/>
    </source>
</evidence>
<sequence>MAQQNVVSMSALLRNCIPLSSINPGKQTHAQILALGFLPHVTLQTDLLLMYSKCNHLDDARRIFDEMPERNMHSWNILISSYCQSSLFNEALSVFNGFLNAGLRPDHFTFPSLFKACAGIRDFYLGKKLHNWVIRLGFEEYVIVKSSILDMYAKCGCLDGAHRLFETMTQRDVVVWNAMILGLGRAGFSLEALCAFRKMQFDGVKMDSRTIPSVLNACGREGDLLKGKEVHGQVVKNLAFSCDAVIGNSLMDMYAKCGCLDDLSRVFANMRDRNLVTWTTLISCYGVHGKGKESLVLFEEMIAQGIEPNCVTFTAVLASCSHSGLVDEGHRIFESMKLEYGVEPSVEHYACMVDLLGRIGRLQEALELIKGMQQEPSASIWGALLGACQTHKNVDLGEIAAFKLFELETANSSNYIALCSIYDAVGKWDGVSKMRQRMRELGLVKTPGCSWINMKGRVHRFYQGDISHPMKNKIYEILNLLSKMMVLPEGYG</sequence>
<dbReference type="Pfam" id="PF13041">
    <property type="entry name" value="PPR_2"/>
    <property type="match status" value="2"/>
</dbReference>
<gene>
    <name evidence="3" type="ORF">CKAN_02204600</name>
</gene>
<dbReference type="InterPro" id="IPR046960">
    <property type="entry name" value="PPR_At4g14850-like_plant"/>
</dbReference>
<dbReference type="InterPro" id="IPR011990">
    <property type="entry name" value="TPR-like_helical_dom_sf"/>
</dbReference>
<dbReference type="PANTHER" id="PTHR47926:SF516">
    <property type="entry name" value="SMK1"/>
    <property type="match status" value="1"/>
</dbReference>
<feature type="repeat" description="PPR" evidence="2">
    <location>
        <begin position="274"/>
        <end position="308"/>
    </location>
</feature>
<dbReference type="PROSITE" id="PS51375">
    <property type="entry name" value="PPR"/>
    <property type="match status" value="4"/>
</dbReference>
<organism evidence="3 4">
    <name type="scientific">Cinnamomum micranthum f. kanehirae</name>
    <dbReference type="NCBI Taxonomy" id="337451"/>
    <lineage>
        <taxon>Eukaryota</taxon>
        <taxon>Viridiplantae</taxon>
        <taxon>Streptophyta</taxon>
        <taxon>Embryophyta</taxon>
        <taxon>Tracheophyta</taxon>
        <taxon>Spermatophyta</taxon>
        <taxon>Magnoliopsida</taxon>
        <taxon>Magnoliidae</taxon>
        <taxon>Laurales</taxon>
        <taxon>Lauraceae</taxon>
        <taxon>Cinnamomum</taxon>
    </lineage>
</organism>
<dbReference type="AlphaFoldDB" id="A0A3S3R165"/>
<dbReference type="EMBL" id="QPKB01000009">
    <property type="protein sequence ID" value="RWR92821.1"/>
    <property type="molecule type" value="Genomic_DNA"/>
</dbReference>